<reference evidence="2" key="1">
    <citation type="submission" date="2019-08" db="EMBL/GenBank/DDBJ databases">
        <authorList>
            <person name="Kucharzyk K."/>
            <person name="Murdoch R.W."/>
            <person name="Higgins S."/>
            <person name="Loffler F."/>
        </authorList>
    </citation>
    <scope>NUCLEOTIDE SEQUENCE</scope>
</reference>
<dbReference type="Gene3D" id="2.60.120.10">
    <property type="entry name" value="Jelly Rolls"/>
    <property type="match status" value="1"/>
</dbReference>
<evidence type="ECO:0000313" key="2">
    <source>
        <dbReference type="EMBL" id="MPM46983.1"/>
    </source>
</evidence>
<dbReference type="InterPro" id="IPR011051">
    <property type="entry name" value="RmlC_Cupin_sf"/>
</dbReference>
<dbReference type="AlphaFoldDB" id="A0A645A7Y8"/>
<proteinExistence type="predicted"/>
<dbReference type="InterPro" id="IPR027565">
    <property type="entry name" value="Cupin_WbuC"/>
</dbReference>
<comment type="caution">
    <text evidence="2">The sequence shown here is derived from an EMBL/GenBank/DDBJ whole genome shotgun (WGS) entry which is preliminary data.</text>
</comment>
<accession>A0A645A7Y8</accession>
<sequence length="131" mass="15078">MEVLDDQLLNKISTQASESPRLRMNYNLHASLEDKVQRLLNAMEPGTELPIHRHRHTDETYILLRGKINVKVFNDQKELIQVINLNPLEGKYGISIPANHWHTVEVLEKGTVIFELKEGPYSPLQPEDALM</sequence>
<gene>
    <name evidence="2" type="ORF">SDC9_93690</name>
</gene>
<dbReference type="InterPro" id="IPR014710">
    <property type="entry name" value="RmlC-like_jellyroll"/>
</dbReference>
<feature type="domain" description="Cupin fold metalloprotein WbuC cupin" evidence="1">
    <location>
        <begin position="4"/>
        <end position="84"/>
    </location>
</feature>
<dbReference type="Pfam" id="PF19480">
    <property type="entry name" value="DUF6016"/>
    <property type="match status" value="1"/>
</dbReference>
<dbReference type="SUPFAM" id="SSF51182">
    <property type="entry name" value="RmlC-like cupins"/>
    <property type="match status" value="1"/>
</dbReference>
<dbReference type="InterPro" id="IPR046058">
    <property type="entry name" value="WbuC_cupin"/>
</dbReference>
<dbReference type="EMBL" id="VSSQ01011500">
    <property type="protein sequence ID" value="MPM46983.1"/>
    <property type="molecule type" value="Genomic_DNA"/>
</dbReference>
<name>A0A645A7Y8_9ZZZZ</name>
<dbReference type="CDD" id="cd07005">
    <property type="entry name" value="cupin_WbuC-like"/>
    <property type="match status" value="1"/>
</dbReference>
<evidence type="ECO:0000259" key="1">
    <source>
        <dbReference type="Pfam" id="PF19480"/>
    </source>
</evidence>
<organism evidence="2">
    <name type="scientific">bioreactor metagenome</name>
    <dbReference type="NCBI Taxonomy" id="1076179"/>
    <lineage>
        <taxon>unclassified sequences</taxon>
        <taxon>metagenomes</taxon>
        <taxon>ecological metagenomes</taxon>
    </lineage>
</organism>
<dbReference type="NCBIfam" id="TIGR04366">
    <property type="entry name" value="cupin_WbuC"/>
    <property type="match status" value="1"/>
</dbReference>
<protein>
    <recommendedName>
        <fullName evidence="1">Cupin fold metalloprotein WbuC cupin domain-containing protein</fullName>
    </recommendedName>
</protein>